<dbReference type="RefSeq" id="WP_062828777.1">
    <property type="nucleotide sequence ID" value="NZ_BCSX01000021.1"/>
</dbReference>
<gene>
    <name evidence="5" type="ORF">RMCB_2166</name>
</gene>
<accession>A0A117I598</accession>
<reference evidence="6" key="1">
    <citation type="journal article" date="2016" name="Genome Announc.">
        <title>Draft Genome Sequences of Five Rapidly Growing Mycobacterium Species, M. thermoresistibile, M. fortuitum subsp. acetamidolyticum, M. canariasense, M. brisbanense, and M. novocastrense.</title>
        <authorList>
            <person name="Katahira K."/>
            <person name="Ogura Y."/>
            <person name="Gotoh Y."/>
            <person name="Hayashi T."/>
        </authorList>
    </citation>
    <scope>NUCLEOTIDE SEQUENCE [LARGE SCALE GENOMIC DNA]</scope>
    <source>
        <strain evidence="6">JCM15654</strain>
    </source>
</reference>
<keyword evidence="2" id="KW-0663">Pyridoxal phosphate</keyword>
<dbReference type="Proteomes" id="UP000069620">
    <property type="component" value="Unassembled WGS sequence"/>
</dbReference>
<evidence type="ECO:0000256" key="2">
    <source>
        <dbReference type="ARBA" id="ARBA00022898"/>
    </source>
</evidence>
<organism evidence="5 6">
    <name type="scientific">Mycolicibacterium brisbanense</name>
    <dbReference type="NCBI Taxonomy" id="146020"/>
    <lineage>
        <taxon>Bacteria</taxon>
        <taxon>Bacillati</taxon>
        <taxon>Actinomycetota</taxon>
        <taxon>Actinomycetes</taxon>
        <taxon>Mycobacteriales</taxon>
        <taxon>Mycobacteriaceae</taxon>
        <taxon>Mycolicibacterium</taxon>
    </lineage>
</organism>
<dbReference type="OrthoDB" id="4408011at2"/>
<dbReference type="AlphaFoldDB" id="A0A117I598"/>
<evidence type="ECO:0000259" key="4">
    <source>
        <dbReference type="Pfam" id="PF00291"/>
    </source>
</evidence>
<dbReference type="STRING" id="146020.RMCB_2166"/>
<keyword evidence="6" id="KW-1185">Reference proteome</keyword>
<comment type="caution">
    <text evidence="5">The sequence shown here is derived from an EMBL/GenBank/DDBJ whole genome shotgun (WGS) entry which is preliminary data.</text>
</comment>
<dbReference type="GO" id="GO:0003941">
    <property type="term" value="F:L-serine ammonia-lyase activity"/>
    <property type="evidence" value="ECO:0007669"/>
    <property type="project" value="TreeGrafter"/>
</dbReference>
<dbReference type="InterPro" id="IPR050147">
    <property type="entry name" value="Ser/Thr_Dehydratase"/>
</dbReference>
<evidence type="ECO:0000256" key="3">
    <source>
        <dbReference type="ARBA" id="ARBA00023239"/>
    </source>
</evidence>
<evidence type="ECO:0000313" key="6">
    <source>
        <dbReference type="Proteomes" id="UP000069620"/>
    </source>
</evidence>
<dbReference type="PANTHER" id="PTHR48078">
    <property type="entry name" value="THREONINE DEHYDRATASE, MITOCHONDRIAL-RELATED"/>
    <property type="match status" value="1"/>
</dbReference>
<dbReference type="Gene3D" id="3.40.50.1100">
    <property type="match status" value="2"/>
</dbReference>
<dbReference type="SUPFAM" id="SSF53686">
    <property type="entry name" value="Tryptophan synthase beta subunit-like PLP-dependent enzymes"/>
    <property type="match status" value="1"/>
</dbReference>
<dbReference type="GO" id="GO:0006565">
    <property type="term" value="P:L-serine catabolic process"/>
    <property type="evidence" value="ECO:0007669"/>
    <property type="project" value="TreeGrafter"/>
</dbReference>
<name>A0A117I598_9MYCO</name>
<comment type="cofactor">
    <cofactor evidence="1">
        <name>pyridoxal 5'-phosphate</name>
        <dbReference type="ChEBI" id="CHEBI:597326"/>
    </cofactor>
</comment>
<keyword evidence="3" id="KW-0456">Lyase</keyword>
<dbReference type="InterPro" id="IPR036052">
    <property type="entry name" value="TrpB-like_PALP_sf"/>
</dbReference>
<evidence type="ECO:0000313" key="5">
    <source>
        <dbReference type="EMBL" id="GAS88070.1"/>
    </source>
</evidence>
<evidence type="ECO:0000256" key="1">
    <source>
        <dbReference type="ARBA" id="ARBA00001933"/>
    </source>
</evidence>
<sequence length="320" mass="33715">MTPSIDLANIEQAAHSIDSCIRQTPQYVDPSLSRHFGTDILIKIESVNVLRSFKGRGADFFMKSVESNQPVVTASAGNFGQAIAWAGAARGIDVRVFAAENANPRKIDRMRALGARISLEGHDFDAAKDAAREFAERHSGARFVEDGRDPAISEGAGTIGYELAGENLDTLLVPVGNGALVSGVGAWFKAHSPKTRVIGVVAGSAPSMALSWEQGAQVCAPVSTIADGIAIRVPVPAALDWMKETVDLVVKVSESSILRALMLIRDLAGLLLEPAAAVGIAALIENPELRSGRVGTIFTGSNFSTEIAAVLRDSPSVNCN</sequence>
<dbReference type="GO" id="GO:0009097">
    <property type="term" value="P:isoleucine biosynthetic process"/>
    <property type="evidence" value="ECO:0007669"/>
    <property type="project" value="TreeGrafter"/>
</dbReference>
<dbReference type="EMBL" id="BCSX01000021">
    <property type="protein sequence ID" value="GAS88070.1"/>
    <property type="molecule type" value="Genomic_DNA"/>
</dbReference>
<dbReference type="InterPro" id="IPR001926">
    <property type="entry name" value="TrpB-like_PALP"/>
</dbReference>
<dbReference type="Pfam" id="PF00291">
    <property type="entry name" value="PALP"/>
    <property type="match status" value="1"/>
</dbReference>
<proteinExistence type="predicted"/>
<protein>
    <recommendedName>
        <fullName evidence="4">Tryptophan synthase beta chain-like PALP domain-containing protein</fullName>
    </recommendedName>
</protein>
<feature type="domain" description="Tryptophan synthase beta chain-like PALP" evidence="4">
    <location>
        <begin position="19"/>
        <end position="300"/>
    </location>
</feature>
<reference evidence="6" key="2">
    <citation type="submission" date="2016-02" db="EMBL/GenBank/DDBJ databases">
        <title>Draft genome sequence of five rapidly growing Mycobacterium species.</title>
        <authorList>
            <person name="Katahira K."/>
            <person name="Gotou Y."/>
            <person name="Iida K."/>
            <person name="Ogura Y."/>
            <person name="Hayashi T."/>
        </authorList>
    </citation>
    <scope>NUCLEOTIDE SEQUENCE [LARGE SCALE GENOMIC DNA]</scope>
    <source>
        <strain evidence="6">JCM15654</strain>
    </source>
</reference>